<keyword evidence="7" id="KW-0326">Glycosidase</keyword>
<evidence type="ECO:0000256" key="2">
    <source>
        <dbReference type="ARBA" id="ARBA00011245"/>
    </source>
</evidence>
<feature type="chain" id="PRO_5046778641" evidence="4">
    <location>
        <begin position="24"/>
        <end position="752"/>
    </location>
</feature>
<dbReference type="PANTHER" id="PTHR12143:SF39">
    <property type="entry name" value="SECRETED PROTEIN"/>
    <property type="match status" value="1"/>
</dbReference>
<dbReference type="Pfam" id="PF17678">
    <property type="entry name" value="Glyco_hydro_92N"/>
    <property type="match status" value="1"/>
</dbReference>
<dbReference type="SUPFAM" id="SSF48208">
    <property type="entry name" value="Six-hairpin glycosidases"/>
    <property type="match status" value="1"/>
</dbReference>
<dbReference type="InterPro" id="IPR008928">
    <property type="entry name" value="6-hairpin_glycosidase_sf"/>
</dbReference>
<dbReference type="InterPro" id="IPR014718">
    <property type="entry name" value="GH-type_carb-bd"/>
</dbReference>
<dbReference type="RefSeq" id="WP_212219201.1">
    <property type="nucleotide sequence ID" value="NZ_JAGUCO010000028.1"/>
</dbReference>
<dbReference type="Gene3D" id="2.70.98.10">
    <property type="match status" value="1"/>
</dbReference>
<evidence type="ECO:0000313" key="8">
    <source>
        <dbReference type="Proteomes" id="UP000708576"/>
    </source>
</evidence>
<keyword evidence="8" id="KW-1185">Reference proteome</keyword>
<dbReference type="EMBL" id="JAGUCO010000028">
    <property type="protein sequence ID" value="MBS2100748.1"/>
    <property type="molecule type" value="Genomic_DNA"/>
</dbReference>
<dbReference type="Gene3D" id="1.20.1050.60">
    <property type="entry name" value="alpha-1,2-mannosidase"/>
    <property type="match status" value="1"/>
</dbReference>
<dbReference type="Pfam" id="PF07971">
    <property type="entry name" value="Glyco_hydro_92"/>
    <property type="match status" value="1"/>
</dbReference>
<dbReference type="InterPro" id="IPR050883">
    <property type="entry name" value="PNGase"/>
</dbReference>
<dbReference type="Gene3D" id="3.30.2080.10">
    <property type="entry name" value="GH92 mannosidase domain"/>
    <property type="match status" value="1"/>
</dbReference>
<dbReference type="InterPro" id="IPR041371">
    <property type="entry name" value="GH92_N"/>
</dbReference>
<evidence type="ECO:0000256" key="1">
    <source>
        <dbReference type="ARBA" id="ARBA00001913"/>
    </source>
</evidence>
<dbReference type="NCBIfam" id="TIGR01180">
    <property type="entry name" value="aman2_put"/>
    <property type="match status" value="1"/>
</dbReference>
<keyword evidence="7" id="KW-0378">Hydrolase</keyword>
<evidence type="ECO:0000259" key="5">
    <source>
        <dbReference type="Pfam" id="PF07971"/>
    </source>
</evidence>
<dbReference type="Proteomes" id="UP000708576">
    <property type="component" value="Unassembled WGS sequence"/>
</dbReference>
<sequence>MIKIYTAIIISLLLWSCSNKQPAGNNDASILNYVNPFMGTDGPGNTYPGAQYPFGAVQLSPDHGLSGWDRISGYSYPDTVISGFSHMHLSGTGAGDLYDLLFMPINKRSSRTLNENGNRHFSVFSHINEGASPGYYWVLLQDFGIKAEMTASARGGVQRYHFPADTGKAVILDLGYALNWDGPTDTYIKVVDNQTLVGYRKSSGWAADQRVYFKAEFSLPFSGYQLFEEDKKVKLEAKAKHTKIRVNFDSNKEEVIEIKVALASSNIEGAEANFAAELANKDFAAIKAESEQAWTKELSKINVESRDDELKRTFYTTLYQTMLNPRIYSDVNGYYKAPNGKVEKAEGYTRYELFSLWDTFRAAHPLYTIMHPSRVQDIVKSFMAHYRETGLLPVWSLEGNETNMMIGYHAVPVIVDAYLKGLLLDCDANELYEACKASAMQDGKRIDEYKARGFVSADKKHENWSVSLTLEYAYNDWCIAQLAKDLDKVEDYQYFKKRSENWANHYDGESSFLRTIEADGSFIKHFIPKEYTDDYCESNAWQYFWFVPHNIQGLINQLGSSQRFEEKLDSMFNYYPEEDDQLPIFSTGMIGQYAHGNEPSHHVGYLYNYIGKPWKTQAIVRQIAESQYSPTPNGHCGNEDCGQMSAWFVYSALGFYPVNPADGIYVIGTPMLDKASIKLENGKQFAVIAENLSKENKYIQEAFLNGKPLKESYIQHQEIMKGGELIFKMGSEPNIYLWTDKNAYPPSDEQKN</sequence>
<dbReference type="InterPro" id="IPR012939">
    <property type="entry name" value="Glyco_hydro_92"/>
</dbReference>
<reference evidence="7 8" key="1">
    <citation type="journal article" date="2015" name="Int. J. Syst. Evol. Microbiol.">
        <title>Carboxylicivirga linearis sp. nov., isolated from a sea cucumber culture pond.</title>
        <authorList>
            <person name="Wang F.Q."/>
            <person name="Zhou Y.X."/>
            <person name="Lin X.Z."/>
            <person name="Chen G.J."/>
            <person name="Du Z.J."/>
        </authorList>
    </citation>
    <scope>NUCLEOTIDE SEQUENCE [LARGE SCALE GENOMIC DNA]</scope>
    <source>
        <strain evidence="7 8">FB218</strain>
    </source>
</reference>
<comment type="subunit">
    <text evidence="2">Monomer.</text>
</comment>
<dbReference type="PANTHER" id="PTHR12143">
    <property type="entry name" value="PEPTIDE N-GLYCANASE PNGASE -RELATED"/>
    <property type="match status" value="1"/>
</dbReference>
<evidence type="ECO:0000259" key="6">
    <source>
        <dbReference type="Pfam" id="PF17678"/>
    </source>
</evidence>
<gene>
    <name evidence="7" type="ORF">KEM10_20845</name>
</gene>
<accession>A0ABS5K0W1</accession>
<dbReference type="GO" id="GO:0016798">
    <property type="term" value="F:hydrolase activity, acting on glycosyl bonds"/>
    <property type="evidence" value="ECO:0007669"/>
    <property type="project" value="UniProtKB-KW"/>
</dbReference>
<evidence type="ECO:0000256" key="3">
    <source>
        <dbReference type="ARBA" id="ARBA00022837"/>
    </source>
</evidence>
<feature type="domain" description="Glycosyl hydrolase family 92" evidence="5">
    <location>
        <begin position="269"/>
        <end position="731"/>
    </location>
</feature>
<name>A0ABS5K0W1_9BACT</name>
<keyword evidence="4" id="KW-0732">Signal</keyword>
<feature type="domain" description="Glycosyl hydrolase family 92 N-terminal" evidence="6">
    <location>
        <begin position="33"/>
        <end position="262"/>
    </location>
</feature>
<dbReference type="EC" id="3.2.1.-" evidence="7"/>
<keyword evidence="3" id="KW-0106">Calcium</keyword>
<protein>
    <submittedName>
        <fullName evidence="7">GH92 family glycosyl hydrolase</fullName>
        <ecNumber evidence="7">3.2.1.-</ecNumber>
    </submittedName>
</protein>
<evidence type="ECO:0000256" key="4">
    <source>
        <dbReference type="SAM" id="SignalP"/>
    </source>
</evidence>
<evidence type="ECO:0000313" key="7">
    <source>
        <dbReference type="EMBL" id="MBS2100748.1"/>
    </source>
</evidence>
<comment type="caution">
    <text evidence="7">The sequence shown here is derived from an EMBL/GenBank/DDBJ whole genome shotgun (WGS) entry which is preliminary data.</text>
</comment>
<proteinExistence type="predicted"/>
<organism evidence="7 8">
    <name type="scientific">Carboxylicivirga linearis</name>
    <dbReference type="NCBI Taxonomy" id="1628157"/>
    <lineage>
        <taxon>Bacteria</taxon>
        <taxon>Pseudomonadati</taxon>
        <taxon>Bacteroidota</taxon>
        <taxon>Bacteroidia</taxon>
        <taxon>Marinilabiliales</taxon>
        <taxon>Marinilabiliaceae</taxon>
        <taxon>Carboxylicivirga</taxon>
    </lineage>
</organism>
<dbReference type="InterPro" id="IPR005887">
    <property type="entry name" value="GH92_a_mannosidase_put"/>
</dbReference>
<feature type="signal peptide" evidence="4">
    <location>
        <begin position="1"/>
        <end position="23"/>
    </location>
</feature>
<comment type="cofactor">
    <cofactor evidence="1">
        <name>Ca(2+)</name>
        <dbReference type="ChEBI" id="CHEBI:29108"/>
    </cofactor>
</comment>
<dbReference type="Gene3D" id="1.20.1610.10">
    <property type="entry name" value="alpha-1,2-mannosidases domains"/>
    <property type="match status" value="1"/>
</dbReference>